<name>X1E9P8_9ZZZZ</name>
<dbReference type="EMBL" id="BART01031743">
    <property type="protein sequence ID" value="GAH17090.1"/>
    <property type="molecule type" value="Genomic_DNA"/>
</dbReference>
<protein>
    <recommendedName>
        <fullName evidence="4">Secretin/TonB short N-terminal domain-containing protein</fullName>
    </recommendedName>
</protein>
<keyword evidence="2" id="KW-0472">Membrane</keyword>
<dbReference type="Gene3D" id="2.60.40.1120">
    <property type="entry name" value="Carboxypeptidase-like, regulatory domain"/>
    <property type="match status" value="1"/>
</dbReference>
<evidence type="ECO:0000313" key="5">
    <source>
        <dbReference type="EMBL" id="GAH17090.1"/>
    </source>
</evidence>
<keyword evidence="1" id="KW-0813">Transport</keyword>
<feature type="non-terminal residue" evidence="5">
    <location>
        <position position="1"/>
    </location>
</feature>
<dbReference type="SMART" id="SM00965">
    <property type="entry name" value="STN"/>
    <property type="match status" value="1"/>
</dbReference>
<evidence type="ECO:0000256" key="3">
    <source>
        <dbReference type="ARBA" id="ARBA00023237"/>
    </source>
</evidence>
<evidence type="ECO:0000259" key="4">
    <source>
        <dbReference type="SMART" id="SM00965"/>
    </source>
</evidence>
<organism evidence="5">
    <name type="scientific">marine sediment metagenome</name>
    <dbReference type="NCBI Taxonomy" id="412755"/>
    <lineage>
        <taxon>unclassified sequences</taxon>
        <taxon>metagenomes</taxon>
        <taxon>ecological metagenomes</taxon>
    </lineage>
</organism>
<gene>
    <name evidence="5" type="ORF">S01H4_55066</name>
</gene>
<dbReference type="Pfam" id="PF13715">
    <property type="entry name" value="CarbopepD_reg_2"/>
    <property type="match status" value="1"/>
</dbReference>
<dbReference type="AlphaFoldDB" id="X1E9P8"/>
<dbReference type="Pfam" id="PF07660">
    <property type="entry name" value="STN"/>
    <property type="match status" value="1"/>
</dbReference>
<feature type="non-terminal residue" evidence="5">
    <location>
        <position position="252"/>
    </location>
</feature>
<reference evidence="5" key="1">
    <citation type="journal article" date="2014" name="Front. Microbiol.">
        <title>High frequency of phylogenetically diverse reductive dehalogenase-homologous genes in deep subseafloor sedimentary metagenomes.</title>
        <authorList>
            <person name="Kawai M."/>
            <person name="Futagami T."/>
            <person name="Toyoda A."/>
            <person name="Takaki Y."/>
            <person name="Nishi S."/>
            <person name="Hori S."/>
            <person name="Arai W."/>
            <person name="Tsubouchi T."/>
            <person name="Morono Y."/>
            <person name="Uchiyama I."/>
            <person name="Ito T."/>
            <person name="Fujiyama A."/>
            <person name="Inagaki F."/>
            <person name="Takami H."/>
        </authorList>
    </citation>
    <scope>NUCLEOTIDE SEQUENCE</scope>
    <source>
        <strain evidence="5">Expedition CK06-06</strain>
    </source>
</reference>
<comment type="caution">
    <text evidence="5">The sequence shown here is derived from an EMBL/GenBank/DDBJ whole genome shotgun (WGS) entry which is preliminary data.</text>
</comment>
<dbReference type="InterPro" id="IPR008969">
    <property type="entry name" value="CarboxyPept-like_regulatory"/>
</dbReference>
<feature type="domain" description="Secretin/TonB short N-terminal" evidence="4">
    <location>
        <begin position="70"/>
        <end position="121"/>
    </location>
</feature>
<dbReference type="SUPFAM" id="SSF49464">
    <property type="entry name" value="Carboxypeptidase regulatory domain-like"/>
    <property type="match status" value="1"/>
</dbReference>
<dbReference type="FunFam" id="2.60.40.1120:FF:000003">
    <property type="entry name" value="Outer membrane protein Omp121"/>
    <property type="match status" value="1"/>
</dbReference>
<accession>X1E9P8</accession>
<evidence type="ECO:0000256" key="1">
    <source>
        <dbReference type="ARBA" id="ARBA00022448"/>
    </source>
</evidence>
<keyword evidence="3" id="KW-0998">Cell outer membrane</keyword>
<evidence type="ECO:0000256" key="2">
    <source>
        <dbReference type="ARBA" id="ARBA00023136"/>
    </source>
</evidence>
<sequence length="252" mass="28067">PNKRDCLTFNHYKSMKKIIKIMKLSGFLLMLTVLQVLAVDSYSQRTNLTLDLKNVTVEDALKTIEDQSEFFFLYSPKMVDVSRKVDIKLADKEVDFILNQMFAGTGVDYVIKDRQIVITTDEMIQPFKKETAQQIVITGKVTDEDGNPLPGVNIVVKGTITGTITTVDGNYSIEVDDPNATLVFSFIGYRTQEVAISGRNIINITLIEEAIGLDEVVTIGYSIMKKSDLTGAVSIVDMSDLEKTRIPNVSQP</sequence>
<dbReference type="InterPro" id="IPR011662">
    <property type="entry name" value="Secretin/TonB_short_N"/>
</dbReference>
<proteinExistence type="predicted"/>
<dbReference type="GO" id="GO:0019867">
    <property type="term" value="C:outer membrane"/>
    <property type="evidence" value="ECO:0007669"/>
    <property type="project" value="InterPro"/>
</dbReference>